<feature type="region of interest" description="Disordered" evidence="1">
    <location>
        <begin position="1"/>
        <end position="38"/>
    </location>
</feature>
<dbReference type="Gramene" id="TraesCS2D02G294200.1">
    <property type="protein sequence ID" value="TraesCS2D02G294200.1.cds1"/>
    <property type="gene ID" value="TraesCS2D02G294200"/>
</dbReference>
<sequence length="330" mass="35602">MNSLLDPPVGGKKNLSPEHDGGEEGQHGDSAGGGAAQVNEHLSSRLALLPPLLALDEHLVPRLGLLPLSLASPPPPLHCRGEQPEGALAAHRRAVGVLHSEADLADVPGLLGAGHGGLEVAPSQHHREPHQHLAGVPVPAQGHRPPARHVHRPAAGGVDDHPAQLELRRGERRRHRRRLLAVHGLDAERRAEEPRRRRGRLHDAVQHGLAPVVHVHRGDEPRGEAAGAGLPGVRARERGRVGEEAARRHRGEEPVLGREGRPLGEAKRAPRVRVRGERAEPRRGAARGGQRAAVEAAQRAGQHVRVQVLDRSHHVVSCGSWRSGDRRWEL</sequence>
<dbReference type="Gramene" id="TraesWEE_scaffold_065198_01G000300.1">
    <property type="protein sequence ID" value="TraesWEE_scaffold_065198_01G000300.1"/>
    <property type="gene ID" value="TraesWEE_scaffold_065198_01G000300"/>
</dbReference>
<accession>A0A1D5UQH6</accession>
<evidence type="ECO:0000313" key="3">
    <source>
        <dbReference type="Proteomes" id="UP000019116"/>
    </source>
</evidence>
<dbReference type="EnsemblPlants" id="TraesCS2D02G294200.1">
    <property type="protein sequence ID" value="TraesCS2D02G294200.1.cds1"/>
    <property type="gene ID" value="TraesCS2D02G294200"/>
</dbReference>
<dbReference type="SMR" id="A0A1D5UQH6"/>
<keyword evidence="3" id="KW-1185">Reference proteome</keyword>
<organism evidence="2">
    <name type="scientific">Triticum aestivum</name>
    <name type="common">Wheat</name>
    <dbReference type="NCBI Taxonomy" id="4565"/>
    <lineage>
        <taxon>Eukaryota</taxon>
        <taxon>Viridiplantae</taxon>
        <taxon>Streptophyta</taxon>
        <taxon>Embryophyta</taxon>
        <taxon>Tracheophyta</taxon>
        <taxon>Spermatophyta</taxon>
        <taxon>Magnoliopsida</taxon>
        <taxon>Liliopsida</taxon>
        <taxon>Poales</taxon>
        <taxon>Poaceae</taxon>
        <taxon>BOP clade</taxon>
        <taxon>Pooideae</taxon>
        <taxon>Triticodae</taxon>
        <taxon>Triticeae</taxon>
        <taxon>Triticinae</taxon>
        <taxon>Triticum</taxon>
    </lineage>
</organism>
<reference evidence="2" key="1">
    <citation type="submission" date="2018-08" db="EMBL/GenBank/DDBJ databases">
        <authorList>
            <person name="Rossello M."/>
        </authorList>
    </citation>
    <scope>NUCLEOTIDE SEQUENCE [LARGE SCALE GENOMIC DNA]</scope>
    <source>
        <strain evidence="2">cv. Chinese Spring</strain>
    </source>
</reference>
<dbReference type="Gramene" id="TraesCS2D03G0681100.1">
    <property type="protein sequence ID" value="TraesCS2D03G0681100.1.CDS1"/>
    <property type="gene ID" value="TraesCS2D03G0681100"/>
</dbReference>
<proteinExistence type="predicted"/>
<feature type="region of interest" description="Disordered" evidence="1">
    <location>
        <begin position="219"/>
        <end position="291"/>
    </location>
</feature>
<dbReference type="Gramene" id="TraesCAD_scaffold_079459_01G000100.1">
    <property type="protein sequence ID" value="TraesCAD_scaffold_079459_01G000100.1"/>
    <property type="gene ID" value="TraesCAD_scaffold_079459_01G000100"/>
</dbReference>
<dbReference type="Proteomes" id="UP000019116">
    <property type="component" value="Chromosome 2D"/>
</dbReference>
<dbReference type="Gramene" id="TraesSYM2D03G01216400.1">
    <property type="protein sequence ID" value="TraesSYM2D03G01216400.1.CDS1"/>
    <property type="gene ID" value="TraesSYM2D03G01216400"/>
</dbReference>
<dbReference type="Gramene" id="TraesRN2D0100724500.1">
    <property type="protein sequence ID" value="TraesRN2D0100724500.1"/>
    <property type="gene ID" value="TraesRN2D0100724500"/>
</dbReference>
<dbReference type="Gramene" id="TraesJAG2D03G01207540.1">
    <property type="protein sequence ID" value="TraesJAG2D03G01207540.1.CDS1"/>
    <property type="gene ID" value="TraesJAG2D03G01207540"/>
</dbReference>
<dbReference type="Gramene" id="TraesCLE_scaffold_080010_01G000300.1">
    <property type="protein sequence ID" value="TraesCLE_scaffold_080010_01G000300.1"/>
    <property type="gene ID" value="TraesCLE_scaffold_080010_01G000300"/>
</dbReference>
<dbReference type="Gramene" id="TraesROB_scaffold_083663_01G000100.1">
    <property type="protein sequence ID" value="TraesROB_scaffold_083663_01G000100.1"/>
    <property type="gene ID" value="TraesROB_scaffold_083663_01G000100"/>
</dbReference>
<protein>
    <submittedName>
        <fullName evidence="2">Uncharacterized protein</fullName>
    </submittedName>
</protein>
<evidence type="ECO:0000256" key="1">
    <source>
        <dbReference type="SAM" id="MobiDB-lite"/>
    </source>
</evidence>
<name>A0A1D5UQH6_WHEAT</name>
<feature type="compositionally biased region" description="Basic and acidic residues" evidence="1">
    <location>
        <begin position="234"/>
        <end position="283"/>
    </location>
</feature>
<dbReference type="AlphaFoldDB" id="A0A1D5UQH6"/>
<dbReference type="Gramene" id="TraesNOR2D03G01217620.1">
    <property type="protein sequence ID" value="TraesNOR2D03G01217620.1.CDS1"/>
    <property type="gene ID" value="TraesNOR2D03G01217620"/>
</dbReference>
<evidence type="ECO:0000313" key="2">
    <source>
        <dbReference type="EnsemblPlants" id="TraesCS2D02G294200.1.cds1"/>
    </source>
</evidence>
<feature type="compositionally biased region" description="Basic and acidic residues" evidence="1">
    <location>
        <begin position="15"/>
        <end position="27"/>
    </location>
</feature>
<reference evidence="2" key="2">
    <citation type="submission" date="2018-10" db="UniProtKB">
        <authorList>
            <consortium name="EnsemblPlants"/>
        </authorList>
    </citation>
    <scope>IDENTIFICATION</scope>
</reference>